<dbReference type="InterPro" id="IPR019498">
    <property type="entry name" value="MENTAL"/>
</dbReference>
<evidence type="ECO:0000256" key="1">
    <source>
        <dbReference type="ARBA" id="ARBA00004141"/>
    </source>
</evidence>
<dbReference type="Proteomes" id="UP001159405">
    <property type="component" value="Unassembled WGS sequence"/>
</dbReference>
<dbReference type="InterPro" id="IPR002913">
    <property type="entry name" value="START_lipid-bd_dom"/>
</dbReference>
<feature type="transmembrane region" description="Helical" evidence="5">
    <location>
        <begin position="121"/>
        <end position="143"/>
    </location>
</feature>
<keyword evidence="9" id="KW-1185">Reference proteome</keyword>
<keyword evidence="5" id="KW-1133">Transmembrane helix</keyword>
<dbReference type="InterPro" id="IPR000799">
    <property type="entry name" value="StAR-like"/>
</dbReference>
<dbReference type="PANTHER" id="PTHR46121">
    <property type="entry name" value="STEROIDOGENIC ACUTE REGULATORY PROTEIN-LIKE"/>
    <property type="match status" value="1"/>
</dbReference>
<dbReference type="SMART" id="SM00234">
    <property type="entry name" value="START"/>
    <property type="match status" value="1"/>
</dbReference>
<proteinExistence type="predicted"/>
<dbReference type="Pfam" id="PF10457">
    <property type="entry name" value="MENTAL"/>
    <property type="match status" value="1"/>
</dbReference>
<keyword evidence="2 5" id="KW-0812">Transmembrane</keyword>
<comment type="caution">
    <text evidence="8">The sequence shown here is derived from an EMBL/GenBank/DDBJ whole genome shotgun (WGS) entry which is preliminary data.</text>
</comment>
<evidence type="ECO:0000256" key="2">
    <source>
        <dbReference type="ARBA" id="ARBA00022692"/>
    </source>
</evidence>
<dbReference type="EMBL" id="CALNXK010000035">
    <property type="protein sequence ID" value="CAH3121157.1"/>
    <property type="molecule type" value="Genomic_DNA"/>
</dbReference>
<feature type="transmembrane region" description="Helical" evidence="5">
    <location>
        <begin position="49"/>
        <end position="72"/>
    </location>
</feature>
<protein>
    <recommendedName>
        <fullName evidence="10">StAR-related lipid transfer protein 3</fullName>
    </recommendedName>
</protein>
<evidence type="ECO:0000259" key="6">
    <source>
        <dbReference type="PROSITE" id="PS50848"/>
    </source>
</evidence>
<evidence type="ECO:0000256" key="5">
    <source>
        <dbReference type="SAM" id="Phobius"/>
    </source>
</evidence>
<gene>
    <name evidence="8" type="ORF">PLOB_00028456</name>
</gene>
<keyword evidence="3 5" id="KW-0472">Membrane</keyword>
<dbReference type="PROSITE" id="PS50848">
    <property type="entry name" value="START"/>
    <property type="match status" value="1"/>
</dbReference>
<dbReference type="SUPFAM" id="SSF55961">
    <property type="entry name" value="Bet v1-like"/>
    <property type="match status" value="1"/>
</dbReference>
<evidence type="ECO:0000313" key="8">
    <source>
        <dbReference type="EMBL" id="CAH3121157.1"/>
    </source>
</evidence>
<evidence type="ECO:0000256" key="3">
    <source>
        <dbReference type="ARBA" id="ARBA00023136"/>
    </source>
</evidence>
<evidence type="ECO:0000256" key="4">
    <source>
        <dbReference type="SAM" id="MobiDB-lite"/>
    </source>
</evidence>
<dbReference type="InterPro" id="IPR023393">
    <property type="entry name" value="START-like_dom_sf"/>
</dbReference>
<comment type="subcellular location">
    <subcellularLocation>
        <location evidence="1">Membrane</location>
        <topology evidence="1">Multi-pass membrane protein</topology>
    </subcellularLocation>
</comment>
<feature type="region of interest" description="Disordered" evidence="4">
    <location>
        <begin position="222"/>
        <end position="242"/>
    </location>
</feature>
<evidence type="ECO:0008006" key="10">
    <source>
        <dbReference type="Google" id="ProtNLM"/>
    </source>
</evidence>
<feature type="transmembrane region" description="Helical" evidence="5">
    <location>
        <begin position="92"/>
        <end position="114"/>
    </location>
</feature>
<feature type="transmembrane region" description="Helical" evidence="5">
    <location>
        <begin position="155"/>
        <end position="174"/>
    </location>
</feature>
<dbReference type="PANTHER" id="PTHR46121:SF4">
    <property type="entry name" value="STEROIDOGENIC ACUTE REGULATORY PROTEIN-LIKE"/>
    <property type="match status" value="1"/>
</dbReference>
<sequence length="464" mass="51931">MDGSSGMMSSLISQDAETGSQISAPGNSASPLLQSSSGNFRSFSPSRRLFCLLTAFDFLSALFIWILRAHAFSGQRFKDAMKKDVIHYKFDASLFDIVLLALWRMIVLLLAYAFCVSRKWYAVAVTTTVTTAFLLVKIILTQVLASSQDDGNSTLYYVLVLSSLVLSWVESWVFDVKVIPAEVKAEQRIHQEERRPLLGEAFRGYNTPYSLVSEHSFYTPEASDSEIESDSEEPRRSQPVAARFSPQDLQLIQKSKETLEITWNLMNLTDGWKSEKVKDGIVVGSRLLPSGKKIYRLKSSLDAKAEDVFSLIILHPEDASRWGGNITSSYVVRQIDRHTDIVYNSVGEAGGGMVSARDFVNLRRWEKRGDVFLSCNVATEVDEAPPKKGHIRAENGPGGWAIREAEGNPNRTEYVWLFDVDLKGWLPQSVIDTAMSFMLYSTGQGLKSFVRESLGSTENQPRED</sequence>
<dbReference type="Gene3D" id="3.30.530.20">
    <property type="match status" value="1"/>
</dbReference>
<dbReference type="InterPro" id="IPR051869">
    <property type="entry name" value="STARD3"/>
</dbReference>
<feature type="domain" description="MENTAL" evidence="7">
    <location>
        <begin position="43"/>
        <end position="227"/>
    </location>
</feature>
<accession>A0ABN8NT34</accession>
<name>A0ABN8NT34_9CNID</name>
<dbReference type="PROSITE" id="PS51439">
    <property type="entry name" value="MENTAL"/>
    <property type="match status" value="1"/>
</dbReference>
<feature type="domain" description="START" evidence="6">
    <location>
        <begin position="270"/>
        <end position="437"/>
    </location>
</feature>
<dbReference type="Pfam" id="PF01852">
    <property type="entry name" value="START"/>
    <property type="match status" value="1"/>
</dbReference>
<evidence type="ECO:0000259" key="7">
    <source>
        <dbReference type="PROSITE" id="PS51439"/>
    </source>
</evidence>
<reference evidence="8 9" key="1">
    <citation type="submission" date="2022-05" db="EMBL/GenBank/DDBJ databases">
        <authorList>
            <consortium name="Genoscope - CEA"/>
            <person name="William W."/>
        </authorList>
    </citation>
    <scope>NUCLEOTIDE SEQUENCE [LARGE SCALE GENOMIC DNA]</scope>
</reference>
<dbReference type="PRINTS" id="PR00978">
    <property type="entry name" value="STARPROTEIN"/>
</dbReference>
<evidence type="ECO:0000313" key="9">
    <source>
        <dbReference type="Proteomes" id="UP001159405"/>
    </source>
</evidence>
<organism evidence="8 9">
    <name type="scientific">Porites lobata</name>
    <dbReference type="NCBI Taxonomy" id="104759"/>
    <lineage>
        <taxon>Eukaryota</taxon>
        <taxon>Metazoa</taxon>
        <taxon>Cnidaria</taxon>
        <taxon>Anthozoa</taxon>
        <taxon>Hexacorallia</taxon>
        <taxon>Scleractinia</taxon>
        <taxon>Fungiina</taxon>
        <taxon>Poritidae</taxon>
        <taxon>Porites</taxon>
    </lineage>
</organism>